<dbReference type="Gene3D" id="1.20.90.10">
    <property type="entry name" value="Phospholipase A2 domain"/>
    <property type="match status" value="1"/>
</dbReference>
<sequence>MSALCGLLNRAINALPFELHIPGYQFCGPRTHLEKRLARGDAGINLLDAACREHDIAYSRNKDLAKRHIADKVLAEKEQKRITAKDSTLGERAAAAAGWAAMKAKTKIGMDMKPKKTTTTTTTTTRKKVTKRMRQRRNEAARYQF</sequence>
<feature type="region of interest" description="Disordered" evidence="1">
    <location>
        <begin position="114"/>
        <end position="145"/>
    </location>
</feature>
<dbReference type="AlphaFoldDB" id="A0A151WIV5"/>
<evidence type="ECO:0000256" key="1">
    <source>
        <dbReference type="SAM" id="MobiDB-lite"/>
    </source>
</evidence>
<organism evidence="3 4">
    <name type="scientific">Mycetomoellerius zeteki</name>
    <dbReference type="NCBI Taxonomy" id="64791"/>
    <lineage>
        <taxon>Eukaryota</taxon>
        <taxon>Metazoa</taxon>
        <taxon>Ecdysozoa</taxon>
        <taxon>Arthropoda</taxon>
        <taxon>Hexapoda</taxon>
        <taxon>Insecta</taxon>
        <taxon>Pterygota</taxon>
        <taxon>Neoptera</taxon>
        <taxon>Endopterygota</taxon>
        <taxon>Hymenoptera</taxon>
        <taxon>Apocrita</taxon>
        <taxon>Aculeata</taxon>
        <taxon>Formicoidea</taxon>
        <taxon>Formicidae</taxon>
        <taxon>Myrmicinae</taxon>
        <taxon>Mycetomoellerius</taxon>
    </lineage>
</organism>
<dbReference type="Proteomes" id="UP000075809">
    <property type="component" value="Unassembled WGS sequence"/>
</dbReference>
<accession>A0A151WIV5</accession>
<dbReference type="EMBL" id="KQ983057">
    <property type="protein sequence ID" value="KYQ47803.1"/>
    <property type="molecule type" value="Genomic_DNA"/>
</dbReference>
<dbReference type="GO" id="GO:0050482">
    <property type="term" value="P:arachidonate secretion"/>
    <property type="evidence" value="ECO:0007669"/>
    <property type="project" value="InterPro"/>
</dbReference>
<dbReference type="InterPro" id="IPR036444">
    <property type="entry name" value="PLipase_A2_dom_sf"/>
</dbReference>
<dbReference type="GO" id="GO:0004623">
    <property type="term" value="F:phospholipase A2 activity"/>
    <property type="evidence" value="ECO:0007669"/>
    <property type="project" value="InterPro"/>
</dbReference>
<keyword evidence="4" id="KW-1185">Reference proteome</keyword>
<dbReference type="GO" id="GO:0006644">
    <property type="term" value="P:phospholipid metabolic process"/>
    <property type="evidence" value="ECO:0007669"/>
    <property type="project" value="InterPro"/>
</dbReference>
<feature type="domain" description="Phospholipase A2-like" evidence="2">
    <location>
        <begin position="18"/>
        <end position="78"/>
    </location>
</feature>
<feature type="compositionally biased region" description="Basic residues" evidence="1">
    <location>
        <begin position="125"/>
        <end position="135"/>
    </location>
</feature>
<dbReference type="GO" id="GO:0005198">
    <property type="term" value="F:structural molecule activity"/>
    <property type="evidence" value="ECO:0007669"/>
    <property type="project" value="InterPro"/>
</dbReference>
<proteinExistence type="predicted"/>
<gene>
    <name evidence="3" type="ORF">ALC60_13168</name>
</gene>
<reference evidence="3 4" key="1">
    <citation type="submission" date="2015-09" db="EMBL/GenBank/DDBJ databases">
        <title>Trachymyrmex zeteki WGS genome.</title>
        <authorList>
            <person name="Nygaard S."/>
            <person name="Hu H."/>
            <person name="Boomsma J."/>
            <person name="Zhang G."/>
        </authorList>
    </citation>
    <scope>NUCLEOTIDE SEQUENCE [LARGE SCALE GENOMIC DNA]</scope>
    <source>
        <strain evidence="3">Tzet28-1</strain>
        <tissue evidence="3">Whole body</tissue>
    </source>
</reference>
<feature type="compositionally biased region" description="Basic and acidic residues" evidence="1">
    <location>
        <begin position="136"/>
        <end position="145"/>
    </location>
</feature>
<dbReference type="InterPro" id="IPR013607">
    <property type="entry name" value="Phospholipase_A2-like"/>
</dbReference>
<evidence type="ECO:0000313" key="3">
    <source>
        <dbReference type="EMBL" id="KYQ47803.1"/>
    </source>
</evidence>
<evidence type="ECO:0000313" key="4">
    <source>
        <dbReference type="Proteomes" id="UP000075809"/>
    </source>
</evidence>
<dbReference type="Pfam" id="PF08398">
    <property type="entry name" value="Phospholip_A2_4"/>
    <property type="match status" value="1"/>
</dbReference>
<name>A0A151WIV5_9HYME</name>
<evidence type="ECO:0000259" key="2">
    <source>
        <dbReference type="Pfam" id="PF08398"/>
    </source>
</evidence>
<protein>
    <recommendedName>
        <fullName evidence="2">Phospholipase A2-like domain-containing protein</fullName>
    </recommendedName>
</protein>